<feature type="signal peptide" evidence="1">
    <location>
        <begin position="1"/>
        <end position="19"/>
    </location>
</feature>
<feature type="chain" id="PRO_5015190150" evidence="1">
    <location>
        <begin position="20"/>
        <end position="38"/>
    </location>
</feature>
<dbReference type="AlphaFoldDB" id="A0A2P2KWS6"/>
<reference evidence="2" key="1">
    <citation type="submission" date="2018-02" db="EMBL/GenBank/DDBJ databases">
        <title>Rhizophora mucronata_Transcriptome.</title>
        <authorList>
            <person name="Meera S.P."/>
            <person name="Sreeshan A."/>
            <person name="Augustine A."/>
        </authorList>
    </citation>
    <scope>NUCLEOTIDE SEQUENCE</scope>
    <source>
        <tissue evidence="2">Leaf</tissue>
    </source>
</reference>
<keyword evidence="1" id="KW-0732">Signal</keyword>
<accession>A0A2P2KWS6</accession>
<sequence>MIWCMIWPIWLYRMNVVVCRSTVRWSQSWVLYPEKCVI</sequence>
<evidence type="ECO:0000313" key="2">
    <source>
        <dbReference type="EMBL" id="MBX10176.1"/>
    </source>
</evidence>
<protein>
    <submittedName>
        <fullName evidence="2">Uncharacterized protein MANES_04G135600</fullName>
    </submittedName>
</protein>
<evidence type="ECO:0000256" key="1">
    <source>
        <dbReference type="SAM" id="SignalP"/>
    </source>
</evidence>
<proteinExistence type="predicted"/>
<organism evidence="2">
    <name type="scientific">Rhizophora mucronata</name>
    <name type="common">Asiatic mangrove</name>
    <dbReference type="NCBI Taxonomy" id="61149"/>
    <lineage>
        <taxon>Eukaryota</taxon>
        <taxon>Viridiplantae</taxon>
        <taxon>Streptophyta</taxon>
        <taxon>Embryophyta</taxon>
        <taxon>Tracheophyta</taxon>
        <taxon>Spermatophyta</taxon>
        <taxon>Magnoliopsida</taxon>
        <taxon>eudicotyledons</taxon>
        <taxon>Gunneridae</taxon>
        <taxon>Pentapetalae</taxon>
        <taxon>rosids</taxon>
        <taxon>fabids</taxon>
        <taxon>Malpighiales</taxon>
        <taxon>Rhizophoraceae</taxon>
        <taxon>Rhizophora</taxon>
    </lineage>
</organism>
<dbReference type="EMBL" id="GGEC01029692">
    <property type="protein sequence ID" value="MBX10176.1"/>
    <property type="molecule type" value="Transcribed_RNA"/>
</dbReference>
<name>A0A2P2KWS6_RHIMU</name>